<evidence type="ECO:0000256" key="1">
    <source>
        <dbReference type="SAM" id="MobiDB-lite"/>
    </source>
</evidence>
<sequence length="158" mass="17736">MNLRVYRCWPLYLLALISAGCVTAPAPEPAAAATPVTAAAPPPPPAAATPVRYQGEIACGDDNCPTLLLTLELDPDSHRFVAWEAPADHSAPRQKVNSGHWDRIDQPDDWPDSQLLHLRDPQRNDQRYLLILDDDTLKLLDDDRQEFWSPFNLLLHRL</sequence>
<keyword evidence="2" id="KW-0732">Signal</keyword>
<evidence type="ECO:0008006" key="5">
    <source>
        <dbReference type="Google" id="ProtNLM"/>
    </source>
</evidence>
<keyword evidence="4" id="KW-1185">Reference proteome</keyword>
<comment type="caution">
    <text evidence="3">The sequence shown here is derived from an EMBL/GenBank/DDBJ whole genome shotgun (WGS) entry which is preliminary data.</text>
</comment>
<dbReference type="PROSITE" id="PS51257">
    <property type="entry name" value="PROKAR_LIPOPROTEIN"/>
    <property type="match status" value="1"/>
</dbReference>
<name>A0ABV4AFR1_9GAMM</name>
<feature type="region of interest" description="Disordered" evidence="1">
    <location>
        <begin position="88"/>
        <end position="107"/>
    </location>
</feature>
<dbReference type="RefSeq" id="WP_369454524.1">
    <property type="nucleotide sequence ID" value="NZ_JBGCUO010000001.1"/>
</dbReference>
<protein>
    <recommendedName>
        <fullName evidence="5">NlpE N-terminal domain-containing protein</fullName>
    </recommendedName>
</protein>
<evidence type="ECO:0000256" key="2">
    <source>
        <dbReference type="SAM" id="SignalP"/>
    </source>
</evidence>
<organism evidence="3 4">
    <name type="scientific">Isoalcanivorax beigongshangi</name>
    <dbReference type="NCBI Taxonomy" id="3238810"/>
    <lineage>
        <taxon>Bacteria</taxon>
        <taxon>Pseudomonadati</taxon>
        <taxon>Pseudomonadota</taxon>
        <taxon>Gammaproteobacteria</taxon>
        <taxon>Oceanospirillales</taxon>
        <taxon>Alcanivoracaceae</taxon>
        <taxon>Isoalcanivorax</taxon>
    </lineage>
</organism>
<dbReference type="Gene3D" id="2.40.128.640">
    <property type="match status" value="1"/>
</dbReference>
<proteinExistence type="predicted"/>
<gene>
    <name evidence="3" type="ORF">AB5I84_03820</name>
</gene>
<evidence type="ECO:0000313" key="4">
    <source>
        <dbReference type="Proteomes" id="UP001562065"/>
    </source>
</evidence>
<dbReference type="Proteomes" id="UP001562065">
    <property type="component" value="Unassembled WGS sequence"/>
</dbReference>
<dbReference type="EMBL" id="JBGCUO010000001">
    <property type="protein sequence ID" value="MEY1661272.1"/>
    <property type="molecule type" value="Genomic_DNA"/>
</dbReference>
<accession>A0ABV4AFR1</accession>
<reference evidence="3 4" key="1">
    <citation type="submission" date="2024-07" db="EMBL/GenBank/DDBJ databases">
        <authorList>
            <person name="Ren Q."/>
        </authorList>
    </citation>
    <scope>NUCLEOTIDE SEQUENCE [LARGE SCALE GENOMIC DNA]</scope>
    <source>
        <strain evidence="3 4">REN37</strain>
    </source>
</reference>
<evidence type="ECO:0000313" key="3">
    <source>
        <dbReference type="EMBL" id="MEY1661272.1"/>
    </source>
</evidence>
<feature type="signal peptide" evidence="2">
    <location>
        <begin position="1"/>
        <end position="26"/>
    </location>
</feature>
<feature type="chain" id="PRO_5046869238" description="NlpE N-terminal domain-containing protein" evidence="2">
    <location>
        <begin position="27"/>
        <end position="158"/>
    </location>
</feature>